<dbReference type="InterPro" id="IPR026898">
    <property type="entry name" value="PrsW"/>
</dbReference>
<gene>
    <name evidence="3" type="ORF">CCASEI_01145</name>
</gene>
<feature type="transmembrane region" description="Helical" evidence="2">
    <location>
        <begin position="36"/>
        <end position="58"/>
    </location>
</feature>
<protein>
    <recommendedName>
        <fullName evidence="5">PrsW family intramembrane metalloprotease</fullName>
    </recommendedName>
</protein>
<organism evidence="3 4">
    <name type="scientific">Corynebacterium casei LMG S-19264</name>
    <dbReference type="NCBI Taxonomy" id="1285583"/>
    <lineage>
        <taxon>Bacteria</taxon>
        <taxon>Bacillati</taxon>
        <taxon>Actinomycetota</taxon>
        <taxon>Actinomycetes</taxon>
        <taxon>Mycobacteriales</taxon>
        <taxon>Corynebacteriaceae</taxon>
        <taxon>Corynebacterium</taxon>
    </lineage>
</organism>
<feature type="transmembrane region" description="Helical" evidence="2">
    <location>
        <begin position="243"/>
        <end position="262"/>
    </location>
</feature>
<evidence type="ECO:0000256" key="1">
    <source>
        <dbReference type="SAM" id="MobiDB-lite"/>
    </source>
</evidence>
<feature type="transmembrane region" description="Helical" evidence="2">
    <location>
        <begin position="212"/>
        <end position="231"/>
    </location>
</feature>
<dbReference type="EMBL" id="CP004350">
    <property type="protein sequence ID" value="AHI18814.1"/>
    <property type="molecule type" value="Genomic_DNA"/>
</dbReference>
<keyword evidence="2" id="KW-0812">Transmembrane</keyword>
<reference evidence="4" key="1">
    <citation type="submission" date="2013-02" db="EMBL/GenBank/DDBJ databases">
        <title>The complete genome sequence of Corynebacterium casei LMG S-19264 (=DSM 44701).</title>
        <authorList>
            <person name="Ruckert C."/>
            <person name="Albersmeier A."/>
            <person name="Kalinowski J."/>
        </authorList>
    </citation>
    <scope>NUCLEOTIDE SEQUENCE [LARGE SCALE GENOMIC DNA]</scope>
    <source>
        <strain evidence="4">LMG S-19264</strain>
    </source>
</reference>
<keyword evidence="2" id="KW-1133">Transmembrane helix</keyword>
<feature type="transmembrane region" description="Helical" evidence="2">
    <location>
        <begin position="7"/>
        <end position="30"/>
    </location>
</feature>
<accession>A0ABN4C8B4</accession>
<dbReference type="PANTHER" id="PTHR36844:SF1">
    <property type="entry name" value="PROTEASE PRSW"/>
    <property type="match status" value="1"/>
</dbReference>
<dbReference type="PANTHER" id="PTHR36844">
    <property type="entry name" value="PROTEASE PRSW"/>
    <property type="match status" value="1"/>
</dbReference>
<evidence type="ECO:0000313" key="3">
    <source>
        <dbReference type="EMBL" id="AHI18814.1"/>
    </source>
</evidence>
<dbReference type="Pfam" id="PF13367">
    <property type="entry name" value="PrsW-protease"/>
    <property type="match status" value="1"/>
</dbReference>
<proteinExistence type="predicted"/>
<name>A0ABN4C8B4_9CORY</name>
<feature type="transmembrane region" description="Helical" evidence="2">
    <location>
        <begin position="70"/>
        <end position="91"/>
    </location>
</feature>
<dbReference type="RefSeq" id="WP_025386910.1">
    <property type="nucleotide sequence ID" value="NZ_CP004350.1"/>
</dbReference>
<keyword evidence="4" id="KW-1185">Reference proteome</keyword>
<feature type="compositionally biased region" description="Basic and acidic residues" evidence="1">
    <location>
        <begin position="309"/>
        <end position="321"/>
    </location>
</feature>
<keyword evidence="2" id="KW-0472">Membrane</keyword>
<sequence>MSKFFRVLTIISMIVGVFGFLFMFLTALFMSPGLGLLSVVLTAVYFAIAIFLLSRLPFWPQKRAGESRLWIYAAMLWGGGVAIIFTFPIAIPVMDIFGYLGYRADVYSWGGAYPEEIIKALGIVVICLAFTQLSRPWHGFIVGGVIGLGFEVLENVLYGASGAQMHQDSDWAGFWETWGLRVLAGPGLHLVCTAIAGWGIGLALFAGSKSRMWRLGTALLWWFVAFTIHYAWNYNLVSNTSMIIKIVVVMAIMYFIFARICFRSMKLYRADLGQSYTPAALHKKHAAGVASHSVGRGLVIAGETPRPNQEGHHLRLRRPQERPQLQSE</sequence>
<feature type="region of interest" description="Disordered" evidence="1">
    <location>
        <begin position="304"/>
        <end position="328"/>
    </location>
</feature>
<evidence type="ECO:0000313" key="4">
    <source>
        <dbReference type="Proteomes" id="UP000019226"/>
    </source>
</evidence>
<evidence type="ECO:0008006" key="5">
    <source>
        <dbReference type="Google" id="ProtNLM"/>
    </source>
</evidence>
<feature type="transmembrane region" description="Helical" evidence="2">
    <location>
        <begin position="137"/>
        <end position="158"/>
    </location>
</feature>
<dbReference type="GeneID" id="82876436"/>
<feature type="transmembrane region" description="Helical" evidence="2">
    <location>
        <begin position="111"/>
        <end position="130"/>
    </location>
</feature>
<feature type="transmembrane region" description="Helical" evidence="2">
    <location>
        <begin position="178"/>
        <end position="205"/>
    </location>
</feature>
<evidence type="ECO:0000256" key="2">
    <source>
        <dbReference type="SAM" id="Phobius"/>
    </source>
</evidence>
<dbReference type="Proteomes" id="UP000019226">
    <property type="component" value="Chromosome"/>
</dbReference>